<dbReference type="Proteomes" id="UP001482520">
    <property type="component" value="Unassembled WGS sequence"/>
</dbReference>
<dbReference type="RefSeq" id="WP_349803764.1">
    <property type="nucleotide sequence ID" value="NZ_JBEGDP010000002.1"/>
</dbReference>
<evidence type="ECO:0000256" key="1">
    <source>
        <dbReference type="ARBA" id="ARBA00008791"/>
    </source>
</evidence>
<protein>
    <submittedName>
        <fullName evidence="3">Universal stress protein</fullName>
    </submittedName>
</protein>
<feature type="domain" description="UspA" evidence="2">
    <location>
        <begin position="18"/>
        <end position="150"/>
    </location>
</feature>
<keyword evidence="4" id="KW-1185">Reference proteome</keyword>
<reference evidence="3 4" key="1">
    <citation type="submission" date="2024-02" db="EMBL/GenBank/DDBJ databases">
        <title>Full genome sequence of Nocardioides kribbensis.</title>
        <authorList>
            <person name="Poletto B.L."/>
            <person name="Silva G."/>
            <person name="Galante D."/>
            <person name="Campos K.R."/>
            <person name="Santos M.B.N."/>
            <person name="Sacchi C.T."/>
        </authorList>
    </citation>
    <scope>NUCLEOTIDE SEQUENCE [LARGE SCALE GENOMIC DNA]</scope>
    <source>
        <strain evidence="3 4">O4R</strain>
    </source>
</reference>
<dbReference type="PANTHER" id="PTHR46268">
    <property type="entry name" value="STRESS RESPONSE PROTEIN NHAX"/>
    <property type="match status" value="1"/>
</dbReference>
<evidence type="ECO:0000313" key="3">
    <source>
        <dbReference type="EMBL" id="MEQ7846261.1"/>
    </source>
</evidence>
<organism evidence="3 4">
    <name type="scientific">Nocardioides kribbensis</name>
    <dbReference type="NCBI Taxonomy" id="305517"/>
    <lineage>
        <taxon>Bacteria</taxon>
        <taxon>Bacillati</taxon>
        <taxon>Actinomycetota</taxon>
        <taxon>Actinomycetes</taxon>
        <taxon>Propionibacteriales</taxon>
        <taxon>Nocardioidaceae</taxon>
        <taxon>Nocardioides</taxon>
    </lineage>
</organism>
<comment type="caution">
    <text evidence="3">The sequence shown here is derived from an EMBL/GenBank/DDBJ whole genome shotgun (WGS) entry which is preliminary data.</text>
</comment>
<proteinExistence type="inferred from homology"/>
<feature type="domain" description="UspA" evidence="2">
    <location>
        <begin position="164"/>
        <end position="296"/>
    </location>
</feature>
<dbReference type="Pfam" id="PF00582">
    <property type="entry name" value="Usp"/>
    <property type="match status" value="2"/>
</dbReference>
<evidence type="ECO:0000259" key="2">
    <source>
        <dbReference type="Pfam" id="PF00582"/>
    </source>
</evidence>
<name>A0ABV1NUS1_9ACTN</name>
<gene>
    <name evidence="3" type="ORF">V6R90_03155</name>
</gene>
<evidence type="ECO:0000313" key="4">
    <source>
        <dbReference type="Proteomes" id="UP001482520"/>
    </source>
</evidence>
<dbReference type="PANTHER" id="PTHR46268:SF6">
    <property type="entry name" value="UNIVERSAL STRESS PROTEIN UP12"/>
    <property type="match status" value="1"/>
</dbReference>
<dbReference type="Gene3D" id="3.40.50.12370">
    <property type="match status" value="1"/>
</dbReference>
<sequence>MDSTRPTDQTAPGRPGDTIVVAVGAEGAAGAVAFAVQEAERHHAPVHVVHVVRAGAANGYPELLADVYAAADDTVSSAVRLARDLGGPGTVVTGERLDSGGLVHDLVDQARDGALVVLERRTSSRLHHVLTRSTLNGVAARAAVPVVSVPTGWQRPPAGAASVVTVGVQDAGEAEPLLRTAFELARERGSSLRVVHSWWARGLYSPVIDTTVRADWEGRARRELEAAVEPLRAGFPEVPVVLHVRPEPPVEALLDAAGRSGLVVVGRRHHLLPVGSHLGPVARAVLDHATCPVLIAPEAVAPRRSRTRRAAATTGG</sequence>
<dbReference type="InterPro" id="IPR006016">
    <property type="entry name" value="UspA"/>
</dbReference>
<dbReference type="EMBL" id="JBEGDP010000002">
    <property type="protein sequence ID" value="MEQ7846261.1"/>
    <property type="molecule type" value="Genomic_DNA"/>
</dbReference>
<dbReference type="SUPFAM" id="SSF52402">
    <property type="entry name" value="Adenine nucleotide alpha hydrolases-like"/>
    <property type="match status" value="2"/>
</dbReference>
<comment type="similarity">
    <text evidence="1">Belongs to the universal stress protein A family.</text>
</comment>
<accession>A0ABV1NUS1</accession>